<keyword evidence="2 5" id="KW-0812">Transmembrane</keyword>
<dbReference type="PANTHER" id="PTHR23546:SF1">
    <property type="entry name" value="MEMBRANE PROTEIN"/>
    <property type="match status" value="1"/>
</dbReference>
<keyword evidence="3 5" id="KW-1133">Transmembrane helix</keyword>
<dbReference type="Proteomes" id="UP000305471">
    <property type="component" value="Unassembled WGS sequence"/>
</dbReference>
<evidence type="ECO:0000313" key="7">
    <source>
        <dbReference type="EMBL" id="TKB02778.1"/>
    </source>
</evidence>
<dbReference type="GO" id="GO:0016020">
    <property type="term" value="C:membrane"/>
    <property type="evidence" value="ECO:0007669"/>
    <property type="project" value="UniProtKB-SubCell"/>
</dbReference>
<feature type="transmembrane region" description="Helical" evidence="5">
    <location>
        <begin position="377"/>
        <end position="397"/>
    </location>
</feature>
<feature type="transmembrane region" description="Helical" evidence="5">
    <location>
        <begin position="348"/>
        <end position="371"/>
    </location>
</feature>
<feature type="domain" description="Major facilitator superfamily (MFS) profile" evidence="6">
    <location>
        <begin position="10"/>
        <end position="401"/>
    </location>
</feature>
<dbReference type="GO" id="GO:0022857">
    <property type="term" value="F:transmembrane transporter activity"/>
    <property type="evidence" value="ECO:0007669"/>
    <property type="project" value="InterPro"/>
</dbReference>
<dbReference type="Gene3D" id="1.20.1250.20">
    <property type="entry name" value="MFS general substrate transporter like domains"/>
    <property type="match status" value="1"/>
</dbReference>
<reference evidence="7 8" key="1">
    <citation type="submission" date="2019-04" db="EMBL/GenBank/DDBJ databases">
        <title>Alteromonas portus sp. nov., an alginate lyase-excreting marine bacterium.</title>
        <authorList>
            <person name="Huang H."/>
            <person name="Mo K."/>
            <person name="Bao S."/>
        </authorList>
    </citation>
    <scope>NUCLEOTIDE SEQUENCE [LARGE SCALE GENOMIC DNA]</scope>
    <source>
        <strain evidence="7 8">HB161718</strain>
    </source>
</reference>
<name>A0A4U0ZEG7_9ALTE</name>
<dbReference type="InterPro" id="IPR020846">
    <property type="entry name" value="MFS_dom"/>
</dbReference>
<evidence type="ECO:0000259" key="6">
    <source>
        <dbReference type="PROSITE" id="PS50850"/>
    </source>
</evidence>
<feature type="transmembrane region" description="Helical" evidence="5">
    <location>
        <begin position="220"/>
        <end position="238"/>
    </location>
</feature>
<keyword evidence="4 5" id="KW-0472">Membrane</keyword>
<protein>
    <submittedName>
        <fullName evidence="7">MFS transporter</fullName>
    </submittedName>
</protein>
<dbReference type="PANTHER" id="PTHR23546">
    <property type="entry name" value="TRANSPORT PROTEIN"/>
    <property type="match status" value="1"/>
</dbReference>
<dbReference type="PROSITE" id="PS50850">
    <property type="entry name" value="MFS"/>
    <property type="match status" value="1"/>
</dbReference>
<dbReference type="Pfam" id="PF07690">
    <property type="entry name" value="MFS_1"/>
    <property type="match status" value="1"/>
</dbReference>
<evidence type="ECO:0000256" key="1">
    <source>
        <dbReference type="ARBA" id="ARBA00004141"/>
    </source>
</evidence>
<keyword evidence="8" id="KW-1185">Reference proteome</keyword>
<accession>A0A4U0ZEG7</accession>
<dbReference type="PRINTS" id="PR01035">
    <property type="entry name" value="TCRTETA"/>
</dbReference>
<evidence type="ECO:0000256" key="3">
    <source>
        <dbReference type="ARBA" id="ARBA00022989"/>
    </source>
</evidence>
<feature type="transmembrane region" description="Helical" evidence="5">
    <location>
        <begin position="76"/>
        <end position="103"/>
    </location>
</feature>
<proteinExistence type="predicted"/>
<gene>
    <name evidence="7" type="ORF">E5672_13010</name>
</gene>
<dbReference type="EMBL" id="SWCO01000007">
    <property type="protein sequence ID" value="TKB02778.1"/>
    <property type="molecule type" value="Genomic_DNA"/>
</dbReference>
<dbReference type="SUPFAM" id="SSF103473">
    <property type="entry name" value="MFS general substrate transporter"/>
    <property type="match status" value="1"/>
</dbReference>
<evidence type="ECO:0000256" key="2">
    <source>
        <dbReference type="ARBA" id="ARBA00022692"/>
    </source>
</evidence>
<feature type="transmembrane region" description="Helical" evidence="5">
    <location>
        <begin position="290"/>
        <end position="307"/>
    </location>
</feature>
<dbReference type="InterPro" id="IPR036259">
    <property type="entry name" value="MFS_trans_sf"/>
</dbReference>
<dbReference type="InterPro" id="IPR011701">
    <property type="entry name" value="MFS"/>
</dbReference>
<dbReference type="OrthoDB" id="65739at2"/>
<comment type="caution">
    <text evidence="7">The sequence shown here is derived from an EMBL/GenBank/DDBJ whole genome shotgun (WGS) entry which is preliminary data.</text>
</comment>
<feature type="transmembrane region" description="Helical" evidence="5">
    <location>
        <begin position="44"/>
        <end position="64"/>
    </location>
</feature>
<sequence length="411" mass="43556">MISPSASTVVFKVLFCALLATSIGQSVMLTTLPSMGREANLSEFHIATIMSSSALIFAFGTNVWSKVAKRAGFKRILMVGLTGYSLGTFAFASAWMAGFSGFISGTNLFLALLISRSLQSTIMSATPPSAVGYAVAISSPQARVSAISKVTSASNVGQIVGPAYAGLLVGFGLLAPLYSIVLLTLLALTLVYFKLPVLPPLSQQKSAQQTSDNDQAPSKVPYVFVAACICVFCAMAMMQQSLGFFFIDFYHYSPIEAARQVGVAMMVSAAASLTAQFGWVQKGRISKETMIMLALPLLGVAYLLLFLQHALYLLYVAMALMGLGMGMAYPSLAAAATTYCAPSQQATITGLITATTAMGYVLGPPLAALIYQLDIALPFAVASALIAITTCIVYITLQKTHRHQNKFKTKP</sequence>
<feature type="transmembrane region" description="Helical" evidence="5">
    <location>
        <begin position="164"/>
        <end position="193"/>
    </location>
</feature>
<feature type="transmembrane region" description="Helical" evidence="5">
    <location>
        <begin position="313"/>
        <end position="336"/>
    </location>
</feature>
<evidence type="ECO:0000313" key="8">
    <source>
        <dbReference type="Proteomes" id="UP000305471"/>
    </source>
</evidence>
<dbReference type="InterPro" id="IPR001958">
    <property type="entry name" value="Tet-R_TetA/multi-R_MdtG-like"/>
</dbReference>
<organism evidence="7 8">
    <name type="scientific">Alteromonas portus</name>
    <dbReference type="NCBI Taxonomy" id="2565549"/>
    <lineage>
        <taxon>Bacteria</taxon>
        <taxon>Pseudomonadati</taxon>
        <taxon>Pseudomonadota</taxon>
        <taxon>Gammaproteobacteria</taxon>
        <taxon>Alteromonadales</taxon>
        <taxon>Alteromonadaceae</taxon>
        <taxon>Alteromonas/Salinimonas group</taxon>
        <taxon>Alteromonas</taxon>
    </lineage>
</organism>
<evidence type="ECO:0000256" key="4">
    <source>
        <dbReference type="ARBA" id="ARBA00023136"/>
    </source>
</evidence>
<evidence type="ECO:0000256" key="5">
    <source>
        <dbReference type="SAM" id="Phobius"/>
    </source>
</evidence>
<comment type="subcellular location">
    <subcellularLocation>
        <location evidence="1">Membrane</location>
        <topology evidence="1">Multi-pass membrane protein</topology>
    </subcellularLocation>
</comment>
<feature type="transmembrane region" description="Helical" evidence="5">
    <location>
        <begin position="258"/>
        <end position="278"/>
    </location>
</feature>
<dbReference type="AlphaFoldDB" id="A0A4U0ZEG7"/>